<name>A0ABW2XZI0_9ACTN</name>
<dbReference type="Proteomes" id="UP001597063">
    <property type="component" value="Unassembled WGS sequence"/>
</dbReference>
<accession>A0ABW2XZI0</accession>
<keyword evidence="3" id="KW-1185">Reference proteome</keyword>
<reference evidence="3" key="1">
    <citation type="journal article" date="2019" name="Int. J. Syst. Evol. Microbiol.">
        <title>The Global Catalogue of Microorganisms (GCM) 10K type strain sequencing project: providing services to taxonomists for standard genome sequencing and annotation.</title>
        <authorList>
            <consortium name="The Broad Institute Genomics Platform"/>
            <consortium name="The Broad Institute Genome Sequencing Center for Infectious Disease"/>
            <person name="Wu L."/>
            <person name="Ma J."/>
        </authorList>
    </citation>
    <scope>NUCLEOTIDE SEQUENCE [LARGE SCALE GENOMIC DNA]</scope>
    <source>
        <strain evidence="3">JCM 9371</strain>
    </source>
</reference>
<evidence type="ECO:0000256" key="1">
    <source>
        <dbReference type="SAM" id="MobiDB-lite"/>
    </source>
</evidence>
<feature type="region of interest" description="Disordered" evidence="1">
    <location>
        <begin position="128"/>
        <end position="190"/>
    </location>
</feature>
<dbReference type="EMBL" id="JBHTGP010000025">
    <property type="protein sequence ID" value="MFD0690968.1"/>
    <property type="molecule type" value="Genomic_DNA"/>
</dbReference>
<evidence type="ECO:0000313" key="2">
    <source>
        <dbReference type="EMBL" id="MFD0690968.1"/>
    </source>
</evidence>
<sequence length="190" mass="20520">MSETDARTDHDTELLAGELHERVRALNSLTRGGRGLTQPSAAYTILGNLAQTAFCLAQTAEQIDAFLDRELTAGRIVHDQGINPVPAVLRAHDALVRSAEQMQEAGDSLRRAQGALTTIHAHEVDEVQSLRQRPSAAPLHQADHAASEVNPAGAGFPAPIGDMLPEASQSIVEQQERRPTPQPPPNRREL</sequence>
<evidence type="ECO:0000313" key="3">
    <source>
        <dbReference type="Proteomes" id="UP001597063"/>
    </source>
</evidence>
<organism evidence="2 3">
    <name type="scientific">Actinomadura fibrosa</name>
    <dbReference type="NCBI Taxonomy" id="111802"/>
    <lineage>
        <taxon>Bacteria</taxon>
        <taxon>Bacillati</taxon>
        <taxon>Actinomycetota</taxon>
        <taxon>Actinomycetes</taxon>
        <taxon>Streptosporangiales</taxon>
        <taxon>Thermomonosporaceae</taxon>
        <taxon>Actinomadura</taxon>
    </lineage>
</organism>
<comment type="caution">
    <text evidence="2">The sequence shown here is derived from an EMBL/GenBank/DDBJ whole genome shotgun (WGS) entry which is preliminary data.</text>
</comment>
<protein>
    <submittedName>
        <fullName evidence="2">Uncharacterized protein</fullName>
    </submittedName>
</protein>
<dbReference type="RefSeq" id="WP_131758028.1">
    <property type="nucleotide sequence ID" value="NZ_CAACUY010000042.1"/>
</dbReference>
<proteinExistence type="predicted"/>
<feature type="compositionally biased region" description="Pro residues" evidence="1">
    <location>
        <begin position="180"/>
        <end position="190"/>
    </location>
</feature>
<gene>
    <name evidence="2" type="ORF">ACFQZM_41205</name>
</gene>